<evidence type="ECO:0000313" key="2">
    <source>
        <dbReference type="EMBL" id="MDT0497078.1"/>
    </source>
</evidence>
<evidence type="ECO:0000313" key="3">
    <source>
        <dbReference type="Proteomes" id="UP001254608"/>
    </source>
</evidence>
<name>A0ABU2WGT1_9GAMM</name>
<protein>
    <submittedName>
        <fullName evidence="2">Uncharacterized protein</fullName>
    </submittedName>
</protein>
<sequence length="130" mass="13842">MTRRCLLAVCALPLVLLACQMHRPAPKPGPVPALLLPSDAEVWLGLEAAATELVGQPVTLDDDAFAEVDFAEVEPDEPRETDGSALAGQVYGRPQTLRLLKDGADCVLLNQDSGQQRIVTGARCRIAPSV</sequence>
<feature type="signal peptide" evidence="1">
    <location>
        <begin position="1"/>
        <end position="18"/>
    </location>
</feature>
<proteinExistence type="predicted"/>
<dbReference type="RefSeq" id="WP_311364472.1">
    <property type="nucleotide sequence ID" value="NZ_JAVRIC010000007.1"/>
</dbReference>
<feature type="chain" id="PRO_5045138617" evidence="1">
    <location>
        <begin position="19"/>
        <end position="130"/>
    </location>
</feature>
<dbReference type="PROSITE" id="PS51257">
    <property type="entry name" value="PROKAR_LIPOPROTEIN"/>
    <property type="match status" value="1"/>
</dbReference>
<reference evidence="2 3" key="1">
    <citation type="submission" date="2023-09" db="EMBL/GenBank/DDBJ databases">
        <authorList>
            <person name="Rey-Velasco X."/>
        </authorList>
    </citation>
    <scope>NUCLEOTIDE SEQUENCE [LARGE SCALE GENOMIC DNA]</scope>
    <source>
        <strain evidence="2 3">W345</strain>
    </source>
</reference>
<accession>A0ABU2WGT1</accession>
<comment type="caution">
    <text evidence="2">The sequence shown here is derived from an EMBL/GenBank/DDBJ whole genome shotgun (WGS) entry which is preliminary data.</text>
</comment>
<evidence type="ECO:0000256" key="1">
    <source>
        <dbReference type="SAM" id="SignalP"/>
    </source>
</evidence>
<gene>
    <name evidence="2" type="ORF">RM530_06825</name>
</gene>
<dbReference type="Proteomes" id="UP001254608">
    <property type="component" value="Unassembled WGS sequence"/>
</dbReference>
<keyword evidence="3" id="KW-1185">Reference proteome</keyword>
<organism evidence="2 3">
    <name type="scientific">Banduia mediterranea</name>
    <dbReference type="NCBI Taxonomy" id="3075609"/>
    <lineage>
        <taxon>Bacteria</taxon>
        <taxon>Pseudomonadati</taxon>
        <taxon>Pseudomonadota</taxon>
        <taxon>Gammaproteobacteria</taxon>
        <taxon>Nevskiales</taxon>
        <taxon>Algiphilaceae</taxon>
        <taxon>Banduia</taxon>
    </lineage>
</organism>
<dbReference type="EMBL" id="JAVRIC010000007">
    <property type="protein sequence ID" value="MDT0497078.1"/>
    <property type="molecule type" value="Genomic_DNA"/>
</dbReference>
<keyword evidence="1" id="KW-0732">Signal</keyword>